<keyword evidence="1" id="KW-1133">Transmembrane helix</keyword>
<reference evidence="3" key="1">
    <citation type="submission" date="2022-11" db="UniProtKB">
        <authorList>
            <consortium name="WormBaseParasite"/>
        </authorList>
    </citation>
    <scope>IDENTIFICATION</scope>
</reference>
<keyword evidence="1" id="KW-0472">Membrane</keyword>
<proteinExistence type="predicted"/>
<accession>A0A914MUA8</accession>
<dbReference type="AlphaFoldDB" id="A0A914MUA8"/>
<organism evidence="2 3">
    <name type="scientific">Meloidogyne incognita</name>
    <name type="common">Southern root-knot nematode worm</name>
    <name type="synonym">Oxyuris incognita</name>
    <dbReference type="NCBI Taxonomy" id="6306"/>
    <lineage>
        <taxon>Eukaryota</taxon>
        <taxon>Metazoa</taxon>
        <taxon>Ecdysozoa</taxon>
        <taxon>Nematoda</taxon>
        <taxon>Chromadorea</taxon>
        <taxon>Rhabditida</taxon>
        <taxon>Tylenchina</taxon>
        <taxon>Tylenchomorpha</taxon>
        <taxon>Tylenchoidea</taxon>
        <taxon>Meloidogynidae</taxon>
        <taxon>Meloidogyninae</taxon>
        <taxon>Meloidogyne</taxon>
        <taxon>Meloidogyne incognita group</taxon>
    </lineage>
</organism>
<sequence>MLNAYECQSTTIPSINPQKKENNFNNNRDCVCIFILGILTLAVIFSSICIFKYALRDKFVYDELVDYLDKTVSISKINFNPTLGIYELRPNEMEILGEQRKYKSLIWTFFFVDISSLIFFGVSAFFFFSVQQSKGIIRALFWIFSIFGFLYCLIELGVFTILISPFSTRLPNATIALLDHAIPYNPGGLAQIESRFNCIFDQNLYDTFKRHSNPKNTCDPLLLNSFIPNILLGIFIAIRIFFVSTLIILLFTPNSSLNRSITNLILRLKPAIHYRKNKSERNNQQQKNKLPSYYASPAKTTFSVKEPSAPQHSPLPTNIPPITPPIGHIDHSINYNNAALFAVSGAINYGGGGGGSRSCSDISIAKCGNYSTQDLTIRLIIGKLKREKIIGN</sequence>
<protein>
    <submittedName>
        <fullName evidence="3">Uncharacterized protein</fullName>
    </submittedName>
</protein>
<dbReference type="WBParaSite" id="Minc3s02725g31360">
    <property type="protein sequence ID" value="Minc3s02725g31360"/>
    <property type="gene ID" value="Minc3s02725g31360"/>
</dbReference>
<evidence type="ECO:0000313" key="2">
    <source>
        <dbReference type="Proteomes" id="UP000887563"/>
    </source>
</evidence>
<dbReference type="Proteomes" id="UP000887563">
    <property type="component" value="Unplaced"/>
</dbReference>
<keyword evidence="1" id="KW-0812">Transmembrane</keyword>
<name>A0A914MUA8_MELIC</name>
<feature type="transmembrane region" description="Helical" evidence="1">
    <location>
        <begin position="30"/>
        <end position="55"/>
    </location>
</feature>
<feature type="transmembrane region" description="Helical" evidence="1">
    <location>
        <begin position="230"/>
        <end position="251"/>
    </location>
</feature>
<feature type="transmembrane region" description="Helical" evidence="1">
    <location>
        <begin position="105"/>
        <end position="128"/>
    </location>
</feature>
<evidence type="ECO:0000256" key="1">
    <source>
        <dbReference type="SAM" id="Phobius"/>
    </source>
</evidence>
<keyword evidence="2" id="KW-1185">Reference proteome</keyword>
<evidence type="ECO:0000313" key="3">
    <source>
        <dbReference type="WBParaSite" id="Minc3s02725g31360"/>
    </source>
</evidence>
<feature type="transmembrane region" description="Helical" evidence="1">
    <location>
        <begin position="140"/>
        <end position="163"/>
    </location>
</feature>